<dbReference type="STRING" id="1573173.A0A166M290"/>
<sequence>MTALITVFEDPWPKDKPTILLQVAAARHIEMIEIFLKLLPYFKYDEKGRIHDESLAHSEWRYICYIRFLDLSGVAPTDFPPPWDVAIIWYCHLLSPVRFHRHLWDSKHKSYGLNHNQFPLTRLLHLAKSGKWSDKKAQKKWDYFNRRKIGPQLPFQLWRSPPWEAKQKPGILSALSMKKPSNQTEENPTVVMYNIAGKLCTTFRKDEWTLADWTEIRTGRKLETCLKATTHSRLGQRCELAVWPNLSDLRDTLDHQIGFWKAAVHARDTHKNFHTTVTESIGDYERFIKLLGRPAQGTFTARPLEYDMDTIYREKPGAMPPRNREFVPPNLVIDLLWHTHRLYPASYWVWSFTIAKRLIDYESTASAITARRTLTETRLEWKKRYNEKCTEQFAMDEDGVKDYIPDAAVVPPGHPARVKARFILGGVNPVKERRSYTKGTYHVFEGAYVSFEGSCAGGGGDGGGCGGDGGGGGGDGGGC</sequence>
<dbReference type="EMBL" id="LFIW01002706">
    <property type="protein sequence ID" value="KZL64197.1"/>
    <property type="molecule type" value="Genomic_DNA"/>
</dbReference>
<gene>
    <name evidence="1" type="ORF">CI238_00545</name>
</gene>
<evidence type="ECO:0000313" key="1">
    <source>
        <dbReference type="EMBL" id="KZL64197.1"/>
    </source>
</evidence>
<accession>A0A166M290</accession>
<organism evidence="1 2">
    <name type="scientific">Colletotrichum incanum</name>
    <name type="common">Soybean anthracnose fungus</name>
    <dbReference type="NCBI Taxonomy" id="1573173"/>
    <lineage>
        <taxon>Eukaryota</taxon>
        <taxon>Fungi</taxon>
        <taxon>Dikarya</taxon>
        <taxon>Ascomycota</taxon>
        <taxon>Pezizomycotina</taxon>
        <taxon>Sordariomycetes</taxon>
        <taxon>Hypocreomycetidae</taxon>
        <taxon>Glomerellales</taxon>
        <taxon>Glomerellaceae</taxon>
        <taxon>Colletotrichum</taxon>
        <taxon>Colletotrichum spaethianum species complex</taxon>
    </lineage>
</organism>
<comment type="caution">
    <text evidence="1">The sequence shown here is derived from an EMBL/GenBank/DDBJ whole genome shotgun (WGS) entry which is preliminary data.</text>
</comment>
<dbReference type="PANTHER" id="PTHR34365:SF7">
    <property type="entry name" value="GLYCINE-RICH DOMAIN-CONTAINING PROTEIN 1"/>
    <property type="match status" value="1"/>
</dbReference>
<dbReference type="PANTHER" id="PTHR34365">
    <property type="entry name" value="ENOLASE (DUF1399)"/>
    <property type="match status" value="1"/>
</dbReference>
<dbReference type="AlphaFoldDB" id="A0A166M290"/>
<dbReference type="OrthoDB" id="2684236at2759"/>
<proteinExistence type="predicted"/>
<keyword evidence="2" id="KW-1185">Reference proteome</keyword>
<dbReference type="Proteomes" id="UP000076584">
    <property type="component" value="Unassembled WGS sequence"/>
</dbReference>
<protein>
    <submittedName>
        <fullName evidence="1">Uncharacterized protein</fullName>
    </submittedName>
</protein>
<name>A0A166M290_COLIC</name>
<evidence type="ECO:0000313" key="2">
    <source>
        <dbReference type="Proteomes" id="UP000076584"/>
    </source>
</evidence>
<dbReference type="InterPro" id="IPR009836">
    <property type="entry name" value="GRDP-like"/>
</dbReference>
<reference evidence="1 2" key="1">
    <citation type="submission" date="2015-06" db="EMBL/GenBank/DDBJ databases">
        <title>Survival trade-offs in plant roots during colonization by closely related pathogenic and mutualistic fungi.</title>
        <authorList>
            <person name="Hacquard S."/>
            <person name="Kracher B."/>
            <person name="Hiruma K."/>
            <person name="Weinman A."/>
            <person name="Muench P."/>
            <person name="Garrido Oter R."/>
            <person name="Ver Loren van Themaat E."/>
            <person name="Dallerey J.-F."/>
            <person name="Damm U."/>
            <person name="Henrissat B."/>
            <person name="Lespinet O."/>
            <person name="Thon M."/>
            <person name="Kemen E."/>
            <person name="McHardy A.C."/>
            <person name="Schulze-Lefert P."/>
            <person name="O'Connell R.J."/>
        </authorList>
    </citation>
    <scope>NUCLEOTIDE SEQUENCE [LARGE SCALE GENOMIC DNA]</scope>
    <source>
        <strain evidence="1 2">MAFF 238704</strain>
    </source>
</reference>